<keyword evidence="4" id="KW-0732">Signal</keyword>
<dbReference type="InterPro" id="IPR029065">
    <property type="entry name" value="Enolase_C-like"/>
</dbReference>
<evidence type="ECO:0000313" key="6">
    <source>
        <dbReference type="EMBL" id="MEB3344376.1"/>
    </source>
</evidence>
<comment type="caution">
    <text evidence="6">The sequence shown here is derived from an EMBL/GenBank/DDBJ whole genome shotgun (WGS) entry which is preliminary data.</text>
</comment>
<dbReference type="RefSeq" id="WP_324178423.1">
    <property type="nucleotide sequence ID" value="NZ_BAABAW010000016.1"/>
</dbReference>
<dbReference type="EC" id="4.2.1.40" evidence="3"/>
<dbReference type="SFLD" id="SFLDG00179">
    <property type="entry name" value="mandelate_racemase"/>
    <property type="match status" value="1"/>
</dbReference>
<gene>
    <name evidence="6" type="ORF">U6A24_02835</name>
</gene>
<feature type="domain" description="Mandelate racemase/muconate lactonizing enzyme C-terminal" evidence="5">
    <location>
        <begin position="195"/>
        <end position="298"/>
    </location>
</feature>
<comment type="catalytic activity">
    <reaction evidence="1">
        <text>D-glucarate = 5-dehydro-4-deoxy-D-glucarate + H2O</text>
        <dbReference type="Rhea" id="RHEA:14573"/>
        <dbReference type="ChEBI" id="CHEBI:15377"/>
        <dbReference type="ChEBI" id="CHEBI:30612"/>
        <dbReference type="ChEBI" id="CHEBI:42819"/>
        <dbReference type="EC" id="4.2.1.40"/>
    </reaction>
</comment>
<dbReference type="Proteomes" id="UP001327027">
    <property type="component" value="Unassembled WGS sequence"/>
</dbReference>
<proteinExistence type="predicted"/>
<feature type="chain" id="PRO_5045176012" description="glucarate dehydratase" evidence="4">
    <location>
        <begin position="28"/>
        <end position="432"/>
    </location>
</feature>
<evidence type="ECO:0000256" key="1">
    <source>
        <dbReference type="ARBA" id="ARBA00001426"/>
    </source>
</evidence>
<dbReference type="SUPFAM" id="SSF54826">
    <property type="entry name" value="Enolase N-terminal domain-like"/>
    <property type="match status" value="1"/>
</dbReference>
<dbReference type="PANTHER" id="PTHR48080">
    <property type="entry name" value="D-GALACTONATE DEHYDRATASE-RELATED"/>
    <property type="match status" value="1"/>
</dbReference>
<evidence type="ECO:0000259" key="5">
    <source>
        <dbReference type="SMART" id="SM00922"/>
    </source>
</evidence>
<feature type="signal peptide" evidence="4">
    <location>
        <begin position="1"/>
        <end position="27"/>
    </location>
</feature>
<comment type="pathway">
    <text evidence="2">Carbohydrate acid metabolism; D-glucarate degradation; 2,5-dioxopentanoate from D-glucarate: step 1/2.</text>
</comment>
<sequence>MLDRRKFLKKTATVGAAAATLPIMACAENPKEKAATSEQIKTNGLYVPKNIEEEISSRVKNKLTSPVIIDKIEVVVARKRYFTRITDKEGNQGVAAMNSGRFKSTETIFKKLAAANFIGKDAREVAHLPNDILKVERNYKFVGLPYWNAIGTIEIAIWDLLGKLTNKPVHHYLGKQIRTEYPVYISSLEREKPFEGETERIQKTVEITGATATKIKIGGRMKNIEPFITRTNQFVPHVRKTFGDDFTIYVDGNSSYTANEAIEVLKMLESYDVKFFEEPCYWQDLWSHKLVKGASTTCAIAGGEQDSSFDQFKLMCEIKAMDILQPDVYYHGGIVRTLKISHMAAHYGVGFTPHSPKAGPMAAAPNQVFAVCPVLTAHQEYRVGGEEKQKSWHTPVLPKNGNISIFTAPGLGIEYANDLWKEEKIYWTSNDA</sequence>
<dbReference type="EMBL" id="JAYKLX010000001">
    <property type="protein sequence ID" value="MEB3344376.1"/>
    <property type="molecule type" value="Genomic_DNA"/>
</dbReference>
<dbReference type="InterPro" id="IPR034593">
    <property type="entry name" value="DgoD-like"/>
</dbReference>
<evidence type="ECO:0000256" key="4">
    <source>
        <dbReference type="SAM" id="SignalP"/>
    </source>
</evidence>
<reference evidence="6 7" key="1">
    <citation type="journal article" date="2013" name="Int. J. Syst. Evol. Microbiol.">
        <title>Aquimarina gracilis sp. nov., isolated from the gut microflora of a mussel, Mytilus coruscus, and emended description of Aquimarina spongiae.</title>
        <authorList>
            <person name="Park S.C."/>
            <person name="Choe H.N."/>
            <person name="Baik K.S."/>
            <person name="Seong C.N."/>
        </authorList>
    </citation>
    <scope>NUCLEOTIDE SEQUENCE [LARGE SCALE GENOMIC DNA]</scope>
    <source>
        <strain evidence="6 7">PSC32</strain>
    </source>
</reference>
<dbReference type="SMART" id="SM00922">
    <property type="entry name" value="MR_MLE"/>
    <property type="match status" value="1"/>
</dbReference>
<dbReference type="Gene3D" id="3.20.20.120">
    <property type="entry name" value="Enolase-like C-terminal domain"/>
    <property type="match status" value="1"/>
</dbReference>
<dbReference type="InterPro" id="IPR006311">
    <property type="entry name" value="TAT_signal"/>
</dbReference>
<dbReference type="InterPro" id="IPR019546">
    <property type="entry name" value="TAT_signal_bac_arc"/>
</dbReference>
<dbReference type="PANTHER" id="PTHR48080:SF4">
    <property type="entry name" value="GLUCARATE DEHYDRATASE"/>
    <property type="match status" value="1"/>
</dbReference>
<dbReference type="CDD" id="cd03316">
    <property type="entry name" value="MR_like"/>
    <property type="match status" value="1"/>
</dbReference>
<dbReference type="InterPro" id="IPR036849">
    <property type="entry name" value="Enolase-like_C_sf"/>
</dbReference>
<dbReference type="InterPro" id="IPR029017">
    <property type="entry name" value="Enolase-like_N"/>
</dbReference>
<dbReference type="PROSITE" id="PS51318">
    <property type="entry name" value="TAT"/>
    <property type="match status" value="1"/>
</dbReference>
<organism evidence="6 7">
    <name type="scientific">Aquimarina gracilis</name>
    <dbReference type="NCBI Taxonomy" id="874422"/>
    <lineage>
        <taxon>Bacteria</taxon>
        <taxon>Pseudomonadati</taxon>
        <taxon>Bacteroidota</taxon>
        <taxon>Flavobacteriia</taxon>
        <taxon>Flavobacteriales</taxon>
        <taxon>Flavobacteriaceae</taxon>
        <taxon>Aquimarina</taxon>
    </lineage>
</organism>
<dbReference type="InterPro" id="IPR013341">
    <property type="entry name" value="Mandelate_racemase_N_dom"/>
</dbReference>
<keyword evidence="7" id="KW-1185">Reference proteome</keyword>
<dbReference type="SUPFAM" id="SSF51604">
    <property type="entry name" value="Enolase C-terminal domain-like"/>
    <property type="match status" value="1"/>
</dbReference>
<dbReference type="SFLD" id="SFLDS00001">
    <property type="entry name" value="Enolase"/>
    <property type="match status" value="1"/>
</dbReference>
<protein>
    <recommendedName>
        <fullName evidence="3">glucarate dehydratase</fullName>
        <ecNumber evidence="3">4.2.1.40</ecNumber>
    </recommendedName>
</protein>
<dbReference type="InterPro" id="IPR013342">
    <property type="entry name" value="Mandelate_racemase_C"/>
</dbReference>
<dbReference type="NCBIfam" id="TIGR01409">
    <property type="entry name" value="TAT_signal_seq"/>
    <property type="match status" value="1"/>
</dbReference>
<evidence type="ECO:0000256" key="3">
    <source>
        <dbReference type="ARBA" id="ARBA00011973"/>
    </source>
</evidence>
<evidence type="ECO:0000256" key="2">
    <source>
        <dbReference type="ARBA" id="ARBA00005183"/>
    </source>
</evidence>
<name>A0ABU5ZRF2_9FLAO</name>
<accession>A0ABU5ZRF2</accession>
<dbReference type="Gene3D" id="3.30.390.10">
    <property type="entry name" value="Enolase-like, N-terminal domain"/>
    <property type="match status" value="1"/>
</dbReference>
<evidence type="ECO:0000313" key="7">
    <source>
        <dbReference type="Proteomes" id="UP001327027"/>
    </source>
</evidence>
<dbReference type="Pfam" id="PF02746">
    <property type="entry name" value="MR_MLE_N"/>
    <property type="match status" value="1"/>
</dbReference>
<dbReference type="Pfam" id="PF13378">
    <property type="entry name" value="MR_MLE_C"/>
    <property type="match status" value="1"/>
</dbReference>